<dbReference type="InterPro" id="IPR015424">
    <property type="entry name" value="PyrdxlP-dep_Trfase"/>
</dbReference>
<evidence type="ECO:0000313" key="7">
    <source>
        <dbReference type="EMBL" id="AFA75959.1"/>
    </source>
</evidence>
<dbReference type="InterPro" id="IPR015421">
    <property type="entry name" value="PyrdxlP-dep_Trfase_major"/>
</dbReference>
<dbReference type="Pfam" id="PF00155">
    <property type="entry name" value="Aminotran_1_2"/>
    <property type="match status" value="1"/>
</dbReference>
<dbReference type="Proteomes" id="UP000009154">
    <property type="component" value="Chromosome"/>
</dbReference>
<evidence type="ECO:0000313" key="8">
    <source>
        <dbReference type="Proteomes" id="UP000009154"/>
    </source>
</evidence>
<gene>
    <name evidence="7" type="ordered locus">GPOL_c49650</name>
</gene>
<evidence type="ECO:0000259" key="6">
    <source>
        <dbReference type="Pfam" id="PF00155"/>
    </source>
</evidence>
<organism evidence="7 8">
    <name type="scientific">Gordonia polyisoprenivorans (strain DSM 44266 / VH2)</name>
    <dbReference type="NCBI Taxonomy" id="1112204"/>
    <lineage>
        <taxon>Bacteria</taxon>
        <taxon>Bacillati</taxon>
        <taxon>Actinomycetota</taxon>
        <taxon>Actinomycetes</taxon>
        <taxon>Mycobacteriales</taxon>
        <taxon>Gordoniaceae</taxon>
        <taxon>Gordonia</taxon>
    </lineage>
</organism>
<dbReference type="KEGG" id="gpo:GPOL_c49650"/>
<dbReference type="CDD" id="cd00609">
    <property type="entry name" value="AAT_like"/>
    <property type="match status" value="1"/>
</dbReference>
<sequence length="401" mass="43005">MTSRELPRPAAPSLAELRRRNSEKWRTYPDDVLPLFVAEMDYPIAPVVANAMRTQIETSDLGYAGTTGSVGPAFSGFAERHWGWRVDPDDVHLTTDVSVVIVEALRAAISPGDRVIITPPVYPPFFELIPEAGGRLHQVPLIADSARPTGYRLDLDAIGAEFAAGTRAILLCHPHNPLGLVHPREDLIALAEMADDHGAVVISDEIHAPLVHPPDITPEAPPFVPFLSVSGAARKVGIAAHSASKAFNIAGTKCALTVVGSDLMRAVVRRQPHEVAGRASILGRAASAAAYTHGDDYLAGTLNTIGDSLDLLEQLLAQHLPQVRYTRPHASYLAWLDFGDTGLGDDPAEPILDEGRVALHRGPAFGDQGKGFARINVACSPEILTEAIERIVRVVDAHGQN</sequence>
<dbReference type="InterPro" id="IPR015422">
    <property type="entry name" value="PyrdxlP-dep_Trfase_small"/>
</dbReference>
<dbReference type="InterPro" id="IPR004839">
    <property type="entry name" value="Aminotransferase_I/II_large"/>
</dbReference>
<keyword evidence="8" id="KW-1185">Reference proteome</keyword>
<dbReference type="GO" id="GO:0047804">
    <property type="term" value="F:cysteine-S-conjugate beta-lyase activity"/>
    <property type="evidence" value="ECO:0007669"/>
    <property type="project" value="UniProtKB-EC"/>
</dbReference>
<evidence type="ECO:0000256" key="1">
    <source>
        <dbReference type="ARBA" id="ARBA00001933"/>
    </source>
</evidence>
<dbReference type="PANTHER" id="PTHR43525">
    <property type="entry name" value="PROTEIN MALY"/>
    <property type="match status" value="1"/>
</dbReference>
<accession>H6N287</accession>
<feature type="domain" description="Aminotransferase class I/classII large" evidence="6">
    <location>
        <begin position="75"/>
        <end position="391"/>
    </location>
</feature>
<reference evidence="7 8" key="1">
    <citation type="journal article" date="2012" name="Appl. Environ. Microbiol.">
        <title>Involvement of two latex-clearing proteins during rubber degradation and insights into the subsequent degradation pathway revealed by the genome sequence of Gordonia polyisoprenivorans strain VH2.</title>
        <authorList>
            <person name="Hiessl S."/>
            <person name="Schuldes J."/>
            <person name="Thurmer A."/>
            <person name="Halbsguth T."/>
            <person name="Broker D."/>
            <person name="Angelov A."/>
            <person name="Liebl W."/>
            <person name="Daniel R."/>
            <person name="Steinbuchel A."/>
        </authorList>
    </citation>
    <scope>NUCLEOTIDE SEQUENCE [LARGE SCALE GENOMIC DNA]</scope>
    <source>
        <strain evidence="8">DSM 44266 / VH2</strain>
    </source>
</reference>
<dbReference type="Gene3D" id="3.40.640.10">
    <property type="entry name" value="Type I PLP-dependent aspartate aminotransferase-like (Major domain)"/>
    <property type="match status" value="1"/>
</dbReference>
<dbReference type="GO" id="GO:0030170">
    <property type="term" value="F:pyridoxal phosphate binding"/>
    <property type="evidence" value="ECO:0007669"/>
    <property type="project" value="InterPro"/>
</dbReference>
<comment type="cofactor">
    <cofactor evidence="1">
        <name>pyridoxal 5'-phosphate</name>
        <dbReference type="ChEBI" id="CHEBI:597326"/>
    </cofactor>
</comment>
<keyword evidence="7" id="KW-0808">Transferase</keyword>
<evidence type="ECO:0000256" key="5">
    <source>
        <dbReference type="ARBA" id="ARBA00037974"/>
    </source>
</evidence>
<keyword evidence="3" id="KW-0663">Pyridoxal phosphate</keyword>
<evidence type="ECO:0000256" key="4">
    <source>
        <dbReference type="ARBA" id="ARBA00023239"/>
    </source>
</evidence>
<protein>
    <recommendedName>
        <fullName evidence="2">cysteine-S-conjugate beta-lyase</fullName>
        <ecNumber evidence="2">4.4.1.13</ecNumber>
    </recommendedName>
</protein>
<dbReference type="SUPFAM" id="SSF53383">
    <property type="entry name" value="PLP-dependent transferases"/>
    <property type="match status" value="1"/>
</dbReference>
<proteinExistence type="inferred from homology"/>
<dbReference type="GeneID" id="90161945"/>
<dbReference type="AlphaFoldDB" id="H6N287"/>
<dbReference type="RefSeq" id="WP_014362069.1">
    <property type="nucleotide sequence ID" value="NC_016906.1"/>
</dbReference>
<evidence type="ECO:0000256" key="2">
    <source>
        <dbReference type="ARBA" id="ARBA00012224"/>
    </source>
</evidence>
<dbReference type="GO" id="GO:0008483">
    <property type="term" value="F:transaminase activity"/>
    <property type="evidence" value="ECO:0007669"/>
    <property type="project" value="UniProtKB-KW"/>
</dbReference>
<name>H6N287_GORPV</name>
<evidence type="ECO:0000256" key="3">
    <source>
        <dbReference type="ARBA" id="ARBA00022898"/>
    </source>
</evidence>
<dbReference type="EC" id="4.4.1.13" evidence="2"/>
<dbReference type="Gene3D" id="3.90.1150.10">
    <property type="entry name" value="Aspartate Aminotransferase, domain 1"/>
    <property type="match status" value="1"/>
</dbReference>
<dbReference type="PANTHER" id="PTHR43525:SF2">
    <property type="entry name" value="CYSTATHIONINE BETA-LYASE-RELATED"/>
    <property type="match status" value="1"/>
</dbReference>
<comment type="similarity">
    <text evidence="5">Belongs to the class-II pyridoxal-phosphate-dependent aminotransferase family. MalY/PatB cystathionine beta-lyase subfamily.</text>
</comment>
<dbReference type="STRING" id="1112204.GPOL_c49650"/>
<keyword evidence="7" id="KW-0032">Aminotransferase</keyword>
<dbReference type="HOGENOM" id="CLU_017584_15_2_11"/>
<dbReference type="eggNOG" id="COG1168">
    <property type="taxonomic scope" value="Bacteria"/>
</dbReference>
<keyword evidence="4" id="KW-0456">Lyase</keyword>
<dbReference type="InterPro" id="IPR051798">
    <property type="entry name" value="Class-II_PLP-Dep_Aminotrans"/>
</dbReference>
<dbReference type="EMBL" id="CP003119">
    <property type="protein sequence ID" value="AFA75959.1"/>
    <property type="molecule type" value="Genomic_DNA"/>
</dbReference>